<accession>A0A8H7XNA1</accession>
<evidence type="ECO:0000256" key="2">
    <source>
        <dbReference type="SAM" id="Phobius"/>
    </source>
</evidence>
<keyword evidence="2" id="KW-0812">Transmembrane</keyword>
<protein>
    <submittedName>
        <fullName evidence="3">Uncharacterized protein</fullName>
    </submittedName>
</protein>
<keyword evidence="2" id="KW-0472">Membrane</keyword>
<reference evidence="3" key="1">
    <citation type="submission" date="2021-02" db="EMBL/GenBank/DDBJ databases">
        <title>Psilocybe cubensis genome.</title>
        <authorList>
            <person name="Mckernan K.J."/>
            <person name="Crawford S."/>
            <person name="Trippe A."/>
            <person name="Kane L.T."/>
            <person name="Mclaughlin S."/>
        </authorList>
    </citation>
    <scope>NUCLEOTIDE SEQUENCE [LARGE SCALE GENOMIC DNA]</scope>
    <source>
        <strain evidence="3">MGC-MH-2018</strain>
    </source>
</reference>
<organism evidence="3">
    <name type="scientific">Psilocybe cubensis</name>
    <name type="common">Psychedelic mushroom</name>
    <name type="synonym">Stropharia cubensis</name>
    <dbReference type="NCBI Taxonomy" id="181762"/>
    <lineage>
        <taxon>Eukaryota</taxon>
        <taxon>Fungi</taxon>
        <taxon>Dikarya</taxon>
        <taxon>Basidiomycota</taxon>
        <taxon>Agaricomycotina</taxon>
        <taxon>Agaricomycetes</taxon>
        <taxon>Agaricomycetidae</taxon>
        <taxon>Agaricales</taxon>
        <taxon>Agaricineae</taxon>
        <taxon>Strophariaceae</taxon>
        <taxon>Psilocybe</taxon>
    </lineage>
</organism>
<gene>
    <name evidence="3" type="ORF">JR316_012237</name>
</gene>
<name>A0A8H7XNA1_PSICU</name>
<feature type="transmembrane region" description="Helical" evidence="2">
    <location>
        <begin position="126"/>
        <end position="146"/>
    </location>
</feature>
<sequence length="286" mass="31417">MSEVAYTARSETDRETATTTTRVERERDSANLKLPWIKRRVFFLFVAFAFCAAGAGVGLNAIIKLNNQVDAQGRLVSTTDMGVTIDINNVYVTGMLSVVACFGIVVTTAGFIAYTVWPRRSYGQYIMSQAVFLMAWTGWLFITLVAETAFYNTGRPRVVISGDVGTLRIDDLRAAYRPIKYLRNSIILLWFSWLAVFVCTSALFIAASQVKMSRSPGPKKYGLTAEELAALPKRDPGHRHDPDGLVPRKEKVPRPPPSALSGKDSSPVMSDTADVEKAPAAAEVVQ</sequence>
<keyword evidence="2" id="KW-1133">Transmembrane helix</keyword>
<dbReference type="EMBL" id="JAFIQS010000017">
    <property type="protein sequence ID" value="KAG5162849.1"/>
    <property type="molecule type" value="Genomic_DNA"/>
</dbReference>
<feature type="transmembrane region" description="Helical" evidence="2">
    <location>
        <begin position="186"/>
        <end position="207"/>
    </location>
</feature>
<dbReference type="AlphaFoldDB" id="A0A8H7XNA1"/>
<evidence type="ECO:0000256" key="1">
    <source>
        <dbReference type="SAM" id="MobiDB-lite"/>
    </source>
</evidence>
<feature type="transmembrane region" description="Helical" evidence="2">
    <location>
        <begin position="41"/>
        <end position="63"/>
    </location>
</feature>
<comment type="caution">
    <text evidence="3">The sequence shown here is derived from an EMBL/GenBank/DDBJ whole genome shotgun (WGS) entry which is preliminary data.</text>
</comment>
<feature type="region of interest" description="Disordered" evidence="1">
    <location>
        <begin position="1"/>
        <end position="23"/>
    </location>
</feature>
<evidence type="ECO:0000313" key="3">
    <source>
        <dbReference type="EMBL" id="KAG5162849.1"/>
    </source>
</evidence>
<dbReference type="OrthoDB" id="10405497at2759"/>
<feature type="transmembrane region" description="Helical" evidence="2">
    <location>
        <begin position="90"/>
        <end position="114"/>
    </location>
</feature>
<proteinExistence type="predicted"/>
<feature type="compositionally biased region" description="Basic and acidic residues" evidence="1">
    <location>
        <begin position="232"/>
        <end position="253"/>
    </location>
</feature>
<feature type="compositionally biased region" description="Basic and acidic residues" evidence="1">
    <location>
        <begin position="10"/>
        <end position="23"/>
    </location>
</feature>
<feature type="region of interest" description="Disordered" evidence="1">
    <location>
        <begin position="229"/>
        <end position="286"/>
    </location>
</feature>